<keyword evidence="9 11" id="KW-0472">Membrane</keyword>
<reference evidence="13" key="1">
    <citation type="submission" date="2015-02" db="EMBL/GenBank/DDBJ databases">
        <title>Genome sequencing for Strongylocentrotus purpuratus.</title>
        <authorList>
            <person name="Murali S."/>
            <person name="Liu Y."/>
            <person name="Vee V."/>
            <person name="English A."/>
            <person name="Wang M."/>
            <person name="Skinner E."/>
            <person name="Han Y."/>
            <person name="Muzny D.M."/>
            <person name="Worley K.C."/>
            <person name="Gibbs R.A."/>
        </authorList>
    </citation>
    <scope>NUCLEOTIDE SEQUENCE</scope>
</reference>
<name>A0A7M7NVQ9_STRPU</name>
<dbReference type="SUPFAM" id="SSF52540">
    <property type="entry name" value="P-loop containing nucleoside triphosphate hydrolases"/>
    <property type="match status" value="1"/>
</dbReference>
<dbReference type="RefSeq" id="XP_030842422.1">
    <property type="nucleotide sequence ID" value="XM_030986562.1"/>
</dbReference>
<keyword evidence="4 11" id="KW-0812">Transmembrane</keyword>
<dbReference type="PANTHER" id="PTHR46693">
    <property type="entry name" value="ADP-RIBOSYLATION FACTOR-LIKE PROTEIN 15"/>
    <property type="match status" value="1"/>
</dbReference>
<accession>A0A7M7NVQ9</accession>
<dbReference type="InterPro" id="IPR027417">
    <property type="entry name" value="P-loop_NTPase"/>
</dbReference>
<protein>
    <recommendedName>
        <fullName evidence="3">Signal recognition particle receptor subunit beta</fullName>
    </recommendedName>
</protein>
<keyword evidence="7 11" id="KW-1133">Transmembrane helix</keyword>
<dbReference type="KEGG" id="spu:756528"/>
<evidence type="ECO:0000256" key="6">
    <source>
        <dbReference type="ARBA" id="ARBA00022824"/>
    </source>
</evidence>
<dbReference type="OMA" id="MNGVKVT"/>
<evidence type="ECO:0000256" key="4">
    <source>
        <dbReference type="ARBA" id="ARBA00022692"/>
    </source>
</evidence>
<evidence type="ECO:0000256" key="8">
    <source>
        <dbReference type="ARBA" id="ARBA00023134"/>
    </source>
</evidence>
<dbReference type="GO" id="GO:0005525">
    <property type="term" value="F:GTP binding"/>
    <property type="evidence" value="ECO:0007669"/>
    <property type="project" value="UniProtKB-KW"/>
</dbReference>
<dbReference type="Gene3D" id="3.40.50.300">
    <property type="entry name" value="P-loop containing nucleotide triphosphate hydrolases"/>
    <property type="match status" value="1"/>
</dbReference>
<evidence type="ECO:0000256" key="11">
    <source>
        <dbReference type="SAM" id="Phobius"/>
    </source>
</evidence>
<feature type="transmembrane region" description="Helical" evidence="11">
    <location>
        <begin position="34"/>
        <end position="55"/>
    </location>
</feature>
<organism evidence="12 13">
    <name type="scientific">Strongylocentrotus purpuratus</name>
    <name type="common">Purple sea urchin</name>
    <dbReference type="NCBI Taxonomy" id="7668"/>
    <lineage>
        <taxon>Eukaryota</taxon>
        <taxon>Metazoa</taxon>
        <taxon>Echinodermata</taxon>
        <taxon>Eleutherozoa</taxon>
        <taxon>Echinozoa</taxon>
        <taxon>Echinoidea</taxon>
        <taxon>Euechinoidea</taxon>
        <taxon>Echinacea</taxon>
        <taxon>Camarodonta</taxon>
        <taxon>Echinidea</taxon>
        <taxon>Strongylocentrotidae</taxon>
        <taxon>Strongylocentrotus</taxon>
    </lineage>
</organism>
<keyword evidence="13" id="KW-1185">Reference proteome</keyword>
<dbReference type="InterPro" id="IPR019009">
    <property type="entry name" value="SRP_receptor_beta_su"/>
</dbReference>
<dbReference type="CTD" id="58477"/>
<evidence type="ECO:0000256" key="9">
    <source>
        <dbReference type="ARBA" id="ARBA00023136"/>
    </source>
</evidence>
<evidence type="ECO:0000313" key="13">
    <source>
        <dbReference type="Proteomes" id="UP000007110"/>
    </source>
</evidence>
<evidence type="ECO:0000256" key="2">
    <source>
        <dbReference type="ARBA" id="ARBA00005619"/>
    </source>
</evidence>
<dbReference type="OrthoDB" id="41266at2759"/>
<dbReference type="CDD" id="cd04105">
    <property type="entry name" value="SR_beta"/>
    <property type="match status" value="1"/>
</dbReference>
<dbReference type="AlphaFoldDB" id="A0A7M7NVQ9"/>
<evidence type="ECO:0000256" key="7">
    <source>
        <dbReference type="ARBA" id="ARBA00022989"/>
    </source>
</evidence>
<dbReference type="Proteomes" id="UP000007110">
    <property type="component" value="Unassembled WGS sequence"/>
</dbReference>
<evidence type="ECO:0000256" key="10">
    <source>
        <dbReference type="ARBA" id="ARBA00023170"/>
    </source>
</evidence>
<evidence type="ECO:0000256" key="1">
    <source>
        <dbReference type="ARBA" id="ARBA00004389"/>
    </source>
</evidence>
<dbReference type="Pfam" id="PF09439">
    <property type="entry name" value="SRPRB"/>
    <property type="match status" value="1"/>
</dbReference>
<dbReference type="EnsemblMetazoa" id="XM_030986562">
    <property type="protein sequence ID" value="XP_030842422"/>
    <property type="gene ID" value="LOC756528"/>
</dbReference>
<proteinExistence type="inferred from homology"/>
<dbReference type="SMART" id="SM00177">
    <property type="entry name" value="ARF"/>
    <property type="match status" value="1"/>
</dbReference>
<keyword evidence="8" id="KW-0342">GTP-binding</keyword>
<dbReference type="InterPro" id="IPR042292">
    <property type="entry name" value="ARL15"/>
</dbReference>
<reference evidence="12" key="2">
    <citation type="submission" date="2021-01" db="UniProtKB">
        <authorList>
            <consortium name="EnsemblMetazoa"/>
        </authorList>
    </citation>
    <scope>IDENTIFICATION</scope>
</reference>
<evidence type="ECO:0000256" key="5">
    <source>
        <dbReference type="ARBA" id="ARBA00022741"/>
    </source>
</evidence>
<comment type="similarity">
    <text evidence="2">Belongs to the SRP receptor beta subunit family.</text>
</comment>
<dbReference type="GeneID" id="756528"/>
<keyword evidence="5" id="KW-0547">Nucleotide-binding</keyword>
<dbReference type="GO" id="GO:0005789">
    <property type="term" value="C:endoplasmic reticulum membrane"/>
    <property type="evidence" value="ECO:0007669"/>
    <property type="project" value="UniProtKB-SubCell"/>
</dbReference>
<dbReference type="PANTHER" id="PTHR46693:SF1">
    <property type="entry name" value="ADP-RIBOSYLATION FACTOR-LIKE PROTEIN 15"/>
    <property type="match status" value="1"/>
</dbReference>
<keyword evidence="6" id="KW-0256">Endoplasmic reticulum</keyword>
<dbReference type="InParanoid" id="A0A7M7NVQ9"/>
<sequence>MLAAFAKMSAASGVDVLQGYFEDVKSEVSKQDPVVVGVAVAVIVILFTIVLLKLFRGSGNNRRSVLVLGLCESGKTLLYSRLVHKKAIESYTSIKENAGPYQVTGQRSMLLEVVDIPGNDRQRIQFWNRFKTQARGVVFLVDSSSIQKDVKEVAEFLYTLLSDSTTTNLHTPFVVACNKQDITMAKSARIIQILLEKEMTTLRVTRAATLSSTDGSSGDANTFLGKQGKDFDFSHLANPVDFVECSAKGSSADDEGELNTVTEWISNLV</sequence>
<evidence type="ECO:0000313" key="12">
    <source>
        <dbReference type="EnsemblMetazoa" id="XP_030842422"/>
    </source>
</evidence>
<evidence type="ECO:0000256" key="3">
    <source>
        <dbReference type="ARBA" id="ARBA00020256"/>
    </source>
</evidence>
<comment type="subcellular location">
    <subcellularLocation>
        <location evidence="1">Endoplasmic reticulum membrane</location>
        <topology evidence="1">Single-pass membrane protein</topology>
    </subcellularLocation>
</comment>
<keyword evidence="10" id="KW-0675">Receptor</keyword>